<accession>A0A0B6YFM0</accession>
<name>A0A0B6YFM0_9EUPU</name>
<dbReference type="EMBL" id="HACG01008079">
    <property type="protein sequence ID" value="CEK54944.1"/>
    <property type="molecule type" value="Transcribed_RNA"/>
</dbReference>
<evidence type="ECO:0000313" key="1">
    <source>
        <dbReference type="EMBL" id="CEK54944.1"/>
    </source>
</evidence>
<protein>
    <submittedName>
        <fullName evidence="1">Uncharacterized protein</fullName>
    </submittedName>
</protein>
<gene>
    <name evidence="1" type="primary">ORF23988</name>
</gene>
<proteinExistence type="predicted"/>
<dbReference type="AlphaFoldDB" id="A0A0B6YFM0"/>
<sequence>CKQTLSHNLLAAKCRQQTSSGSQNMLQNSDRWAFINVNSRPVWQTMCLHHWTSAQQQITFSLSRPAASNVNLALYCHADEPT</sequence>
<organism evidence="1">
    <name type="scientific">Arion vulgaris</name>
    <dbReference type="NCBI Taxonomy" id="1028688"/>
    <lineage>
        <taxon>Eukaryota</taxon>
        <taxon>Metazoa</taxon>
        <taxon>Spiralia</taxon>
        <taxon>Lophotrochozoa</taxon>
        <taxon>Mollusca</taxon>
        <taxon>Gastropoda</taxon>
        <taxon>Heterobranchia</taxon>
        <taxon>Euthyneura</taxon>
        <taxon>Panpulmonata</taxon>
        <taxon>Eupulmonata</taxon>
        <taxon>Stylommatophora</taxon>
        <taxon>Helicina</taxon>
        <taxon>Arionoidea</taxon>
        <taxon>Arionidae</taxon>
        <taxon>Arion</taxon>
    </lineage>
</organism>
<feature type="non-terminal residue" evidence="1">
    <location>
        <position position="1"/>
    </location>
</feature>
<reference evidence="1" key="1">
    <citation type="submission" date="2014-12" db="EMBL/GenBank/DDBJ databases">
        <title>Insight into the proteome of Arion vulgaris.</title>
        <authorList>
            <person name="Aradska J."/>
            <person name="Bulat T."/>
            <person name="Smidak R."/>
            <person name="Sarate P."/>
            <person name="Gangsoo J."/>
            <person name="Sialana F."/>
            <person name="Bilban M."/>
            <person name="Lubec G."/>
        </authorList>
    </citation>
    <scope>NUCLEOTIDE SEQUENCE</scope>
    <source>
        <tissue evidence="1">Skin</tissue>
    </source>
</reference>